<feature type="non-terminal residue" evidence="2">
    <location>
        <position position="189"/>
    </location>
</feature>
<name>A0A2T2XGR5_9FIRM</name>
<dbReference type="InterPro" id="IPR036291">
    <property type="entry name" value="NAD(P)-bd_dom_sf"/>
</dbReference>
<organism evidence="2 3">
    <name type="scientific">Sulfobacillus benefaciens</name>
    <dbReference type="NCBI Taxonomy" id="453960"/>
    <lineage>
        <taxon>Bacteria</taxon>
        <taxon>Bacillati</taxon>
        <taxon>Bacillota</taxon>
        <taxon>Clostridia</taxon>
        <taxon>Eubacteriales</taxon>
        <taxon>Clostridiales Family XVII. Incertae Sedis</taxon>
        <taxon>Sulfobacillus</taxon>
    </lineage>
</organism>
<reference evidence="2 3" key="1">
    <citation type="journal article" date="2014" name="BMC Genomics">
        <title>Comparison of environmental and isolate Sulfobacillus genomes reveals diverse carbon, sulfur, nitrogen, and hydrogen metabolisms.</title>
        <authorList>
            <person name="Justice N.B."/>
            <person name="Norman A."/>
            <person name="Brown C.T."/>
            <person name="Singh A."/>
            <person name="Thomas B.C."/>
            <person name="Banfield J.F."/>
        </authorList>
    </citation>
    <scope>NUCLEOTIDE SEQUENCE [LARGE SCALE GENOMIC DNA]</scope>
    <source>
        <strain evidence="2">AMDSBA4</strain>
    </source>
</reference>
<evidence type="ECO:0000259" key="1">
    <source>
        <dbReference type="Pfam" id="PF00389"/>
    </source>
</evidence>
<dbReference type="PANTHER" id="PTHR42938:SF9">
    <property type="entry name" value="FORMATE DEHYDROGENASE 1"/>
    <property type="match status" value="1"/>
</dbReference>
<dbReference type="InterPro" id="IPR006139">
    <property type="entry name" value="D-isomer_2_OHA_DH_cat_dom"/>
</dbReference>
<feature type="domain" description="D-isomer specific 2-hydroxyacid dehydrogenase catalytic" evidence="1">
    <location>
        <begin position="13"/>
        <end position="134"/>
    </location>
</feature>
<dbReference type="SUPFAM" id="SSF52283">
    <property type="entry name" value="Formate/glycerate dehydrogenase catalytic domain-like"/>
    <property type="match status" value="1"/>
</dbReference>
<dbReference type="Gene3D" id="3.40.50.720">
    <property type="entry name" value="NAD(P)-binding Rossmann-like Domain"/>
    <property type="match status" value="2"/>
</dbReference>
<dbReference type="GO" id="GO:0051287">
    <property type="term" value="F:NAD binding"/>
    <property type="evidence" value="ECO:0007669"/>
    <property type="project" value="InterPro"/>
</dbReference>
<dbReference type="Proteomes" id="UP000242972">
    <property type="component" value="Unassembled WGS sequence"/>
</dbReference>
<dbReference type="PANTHER" id="PTHR42938">
    <property type="entry name" value="FORMATE DEHYDROGENASE 1"/>
    <property type="match status" value="1"/>
</dbReference>
<dbReference type="SUPFAM" id="SSF51735">
    <property type="entry name" value="NAD(P)-binding Rossmann-fold domains"/>
    <property type="match status" value="1"/>
</dbReference>
<dbReference type="Pfam" id="PF00389">
    <property type="entry name" value="2-Hacid_dh"/>
    <property type="match status" value="1"/>
</dbReference>
<gene>
    <name evidence="2" type="ORF">C7B46_08665</name>
</gene>
<accession>A0A2T2XGR5</accession>
<sequence length="189" mass="20879">MLLITEWTTESSLKWLDRQGIVYHYAPEGHRHLETLSEPLKSAVALVVRNQTPVTSELLAQAPSLKAIGRLGVGLDNINLKACQERGIPVLTARGANAPAVVEYVLGALLRHSRPLPLEMGQWQRHPGGAELHQQHIGVVGFGDIGRRIADVLWMLGATLWVYDPRLGPYDPAVSSHKVRRVLDLETLL</sequence>
<evidence type="ECO:0000313" key="2">
    <source>
        <dbReference type="EMBL" id="PSR33670.1"/>
    </source>
</evidence>
<dbReference type="EMBL" id="PXYW01000017">
    <property type="protein sequence ID" value="PSR33670.1"/>
    <property type="molecule type" value="Genomic_DNA"/>
</dbReference>
<evidence type="ECO:0000313" key="3">
    <source>
        <dbReference type="Proteomes" id="UP000242972"/>
    </source>
</evidence>
<proteinExistence type="predicted"/>
<protein>
    <submittedName>
        <fullName evidence="2">Phosphoglycerate dehydrogenase</fullName>
    </submittedName>
</protein>
<dbReference type="AlphaFoldDB" id="A0A2T2XGR5"/>
<comment type="caution">
    <text evidence="2">The sequence shown here is derived from an EMBL/GenBank/DDBJ whole genome shotgun (WGS) entry which is preliminary data.</text>
</comment>
<dbReference type="GO" id="GO:0016616">
    <property type="term" value="F:oxidoreductase activity, acting on the CH-OH group of donors, NAD or NADP as acceptor"/>
    <property type="evidence" value="ECO:0007669"/>
    <property type="project" value="InterPro"/>
</dbReference>